<feature type="domain" description="Cyclin-like" evidence="7">
    <location>
        <begin position="700"/>
        <end position="790"/>
    </location>
</feature>
<dbReference type="Pfam" id="PF00134">
    <property type="entry name" value="Cyclin_N"/>
    <property type="match status" value="1"/>
</dbReference>
<evidence type="ECO:0000256" key="2">
    <source>
        <dbReference type="ARBA" id="ARBA00022618"/>
    </source>
</evidence>
<evidence type="ECO:0000259" key="7">
    <source>
        <dbReference type="SMART" id="SM00385"/>
    </source>
</evidence>
<gene>
    <name evidence="9" type="ORF">ZOSMA_50G01090</name>
</gene>
<keyword evidence="4" id="KW-0131">Cell cycle</keyword>
<dbReference type="CDD" id="cd20506">
    <property type="entry name" value="CYCLIN_AtCycA-like_rpt2"/>
    <property type="match status" value="1"/>
</dbReference>
<feature type="compositionally biased region" description="Low complexity" evidence="6">
    <location>
        <begin position="271"/>
        <end position="283"/>
    </location>
</feature>
<dbReference type="SUPFAM" id="SSF47954">
    <property type="entry name" value="Cyclin-like"/>
    <property type="match status" value="2"/>
</dbReference>
<dbReference type="OrthoDB" id="5590282at2759"/>
<organism evidence="9 10">
    <name type="scientific">Zostera marina</name>
    <name type="common">Eelgrass</name>
    <dbReference type="NCBI Taxonomy" id="29655"/>
    <lineage>
        <taxon>Eukaryota</taxon>
        <taxon>Viridiplantae</taxon>
        <taxon>Streptophyta</taxon>
        <taxon>Embryophyta</taxon>
        <taxon>Tracheophyta</taxon>
        <taxon>Spermatophyta</taxon>
        <taxon>Magnoliopsida</taxon>
        <taxon>Liliopsida</taxon>
        <taxon>Zosteraceae</taxon>
        <taxon>Zostera</taxon>
    </lineage>
</organism>
<comment type="similarity">
    <text evidence="1">Belongs to the cyclin family. Cyclin AB subfamily.</text>
</comment>
<keyword evidence="2" id="KW-0132">Cell division</keyword>
<evidence type="ECO:0000259" key="8">
    <source>
        <dbReference type="SMART" id="SM01332"/>
    </source>
</evidence>
<dbReference type="Pfam" id="PF02984">
    <property type="entry name" value="Cyclin_C"/>
    <property type="match status" value="1"/>
</dbReference>
<dbReference type="InterPro" id="IPR048258">
    <property type="entry name" value="Cyclins_cyclin-box"/>
</dbReference>
<dbReference type="CDD" id="cd20562">
    <property type="entry name" value="CYCLIN_AtCycA_like_rpt1"/>
    <property type="match status" value="1"/>
</dbReference>
<protein>
    <submittedName>
        <fullName evidence="9">Uncharacterized protein</fullName>
    </submittedName>
</protein>
<comment type="caution">
    <text evidence="9">The sequence shown here is derived from an EMBL/GenBank/DDBJ whole genome shotgun (WGS) entry which is preliminary data.</text>
</comment>
<feature type="domain" description="Cyclin-like" evidence="7">
    <location>
        <begin position="603"/>
        <end position="687"/>
    </location>
</feature>
<name>A0A0K9NY27_ZOSMR</name>
<dbReference type="SMART" id="SM01332">
    <property type="entry name" value="Cyclin_C"/>
    <property type="match status" value="1"/>
</dbReference>
<dbReference type="GO" id="GO:0005737">
    <property type="term" value="C:cytoplasm"/>
    <property type="evidence" value="ECO:0000318"/>
    <property type="project" value="GO_Central"/>
</dbReference>
<feature type="region of interest" description="Disordered" evidence="6">
    <location>
        <begin position="1"/>
        <end position="143"/>
    </location>
</feature>
<accession>A0A0K9NY27</accession>
<proteinExistence type="inferred from homology"/>
<evidence type="ECO:0000256" key="6">
    <source>
        <dbReference type="SAM" id="MobiDB-lite"/>
    </source>
</evidence>
<dbReference type="InterPro" id="IPR004367">
    <property type="entry name" value="Cyclin_C-dom"/>
</dbReference>
<feature type="region of interest" description="Disordered" evidence="6">
    <location>
        <begin position="412"/>
        <end position="443"/>
    </location>
</feature>
<dbReference type="FunFam" id="1.10.472.10:FF:000167">
    <property type="entry name" value="Mitotic cyclin 6"/>
    <property type="match status" value="1"/>
</dbReference>
<dbReference type="PROSITE" id="PS00292">
    <property type="entry name" value="CYCLINS"/>
    <property type="match status" value="1"/>
</dbReference>
<dbReference type="InterPro" id="IPR036915">
    <property type="entry name" value="Cyclin-like_sf"/>
</dbReference>
<dbReference type="Proteomes" id="UP000036987">
    <property type="component" value="Unassembled WGS sequence"/>
</dbReference>
<feature type="domain" description="Cyclin C-terminal" evidence="8">
    <location>
        <begin position="696"/>
        <end position="821"/>
    </location>
</feature>
<feature type="compositionally biased region" description="Polar residues" evidence="6">
    <location>
        <begin position="158"/>
        <end position="172"/>
    </location>
</feature>
<dbReference type="GO" id="GO:0005634">
    <property type="term" value="C:nucleus"/>
    <property type="evidence" value="ECO:0000318"/>
    <property type="project" value="GO_Central"/>
</dbReference>
<dbReference type="STRING" id="29655.A0A0K9NY27"/>
<dbReference type="AlphaFoldDB" id="A0A0K9NY27"/>
<evidence type="ECO:0000256" key="3">
    <source>
        <dbReference type="ARBA" id="ARBA00023127"/>
    </source>
</evidence>
<evidence type="ECO:0000256" key="1">
    <source>
        <dbReference type="ARBA" id="ARBA00006955"/>
    </source>
</evidence>
<feature type="compositionally biased region" description="Polar residues" evidence="6">
    <location>
        <begin position="73"/>
        <end position="92"/>
    </location>
</feature>
<keyword evidence="10" id="KW-1185">Reference proteome</keyword>
<dbReference type="PANTHER" id="PTHR10177">
    <property type="entry name" value="CYCLINS"/>
    <property type="match status" value="1"/>
</dbReference>
<dbReference type="SMART" id="SM00385">
    <property type="entry name" value="CYCLIN"/>
    <property type="match status" value="2"/>
</dbReference>
<dbReference type="InterPro" id="IPR039361">
    <property type="entry name" value="Cyclin"/>
</dbReference>
<dbReference type="InterPro" id="IPR013763">
    <property type="entry name" value="Cyclin-like_dom"/>
</dbReference>
<dbReference type="InterPro" id="IPR006671">
    <property type="entry name" value="Cyclin_N"/>
</dbReference>
<keyword evidence="3 5" id="KW-0195">Cyclin</keyword>
<dbReference type="Gene3D" id="1.10.472.10">
    <property type="entry name" value="Cyclin-like"/>
    <property type="match status" value="2"/>
</dbReference>
<dbReference type="EMBL" id="LFYR01001452">
    <property type="protein sequence ID" value="KMZ61691.1"/>
    <property type="molecule type" value="Genomic_DNA"/>
</dbReference>
<dbReference type="GO" id="GO:0051301">
    <property type="term" value="P:cell division"/>
    <property type="evidence" value="ECO:0007669"/>
    <property type="project" value="UniProtKB-KW"/>
</dbReference>
<evidence type="ECO:0000313" key="9">
    <source>
        <dbReference type="EMBL" id="KMZ61691.1"/>
    </source>
</evidence>
<sequence length="836" mass="92199">MNRRSRLSSASPAMGLTKRPASENGRSALRPGGSGALPKNRVPLTDISNASRRKNSEKPSSSSIGTKGGNLRESVTSSQTLVKKKASPSSSLKIHDTSLRRKSSVTPNPMVRKQNHVVCAKESGSSAMGLAKRPASVKKPSGLGGLPKKGVALQGINDASASKNNGKLSSSSFRDKGKNLSENITKPQPLKKNVITPSSLSKVHDKGLRRSSSGGPYSMVIKQNHIVCPKESDSSEMGLTRKSAVESGGSAVKLSGFGDLLKKRISLANVSGKKNSGKPSPSSIRSKNKNLAQREYITKDQSLKKKASPPSLSSSVSKARDRSLRCNSSVTPNPVVMKQNHAVAPRESSSSRIGISKRPVAENGGNAVKLSGFSDLLKKRMALTDIKNASGRKNSGKPLYYIGTKDKYLEKKPQKENITSGQSVKKKASPKFDDKSLRPSSKVVPNPLVMKQNYVVSPKESLLIPLNLSVNHSEGDSMSLDETSSTTSHVKSPDFEYIDNVDSSVLVSQERHVTVSVEIPEVPIIEGADYSYEKDRDFVVIETSDDVIVDIDWNHEDPQLCATLACDIYKHLRVDEMTKRPSADFMEAVQKDINASMRAILMDWLVEVAEEYRLVPETLYLTVNYVDRYLSCNEINRQCLQLLGVSCMLIASKYEEICAPQVEDFCYITDNTYLRDEVLRMEADVLKHLKFEMSVTTINCFLRRFIHAAQLSDRTSSLSQQFEFLACYAAELTLLEYNFLSYAPSIVAASSVFLAKFILNPTKRPWNATLDHYTLYKPSELSECVKAMHLLLLPNSTTGLPAIREKYNQPKYEFVGNQYCPPQIPQEFFHEQPTIK</sequence>
<feature type="region of interest" description="Disordered" evidence="6">
    <location>
        <begin position="270"/>
        <end position="333"/>
    </location>
</feature>
<dbReference type="FunFam" id="1.10.472.10:FF:000013">
    <property type="entry name" value="Cyclin A1"/>
    <property type="match status" value="1"/>
</dbReference>
<dbReference type="GO" id="GO:0000307">
    <property type="term" value="C:cyclin-dependent protein kinase holoenzyme complex"/>
    <property type="evidence" value="ECO:0000318"/>
    <property type="project" value="GO_Central"/>
</dbReference>
<dbReference type="GO" id="GO:0016538">
    <property type="term" value="F:cyclin-dependent protein serine/threonine kinase regulator activity"/>
    <property type="evidence" value="ECO:0000318"/>
    <property type="project" value="GO_Central"/>
</dbReference>
<evidence type="ECO:0000256" key="5">
    <source>
        <dbReference type="RuleBase" id="RU000383"/>
    </source>
</evidence>
<feature type="region of interest" description="Disordered" evidence="6">
    <location>
        <begin position="158"/>
        <end position="184"/>
    </location>
</feature>
<reference evidence="10" key="1">
    <citation type="journal article" date="2016" name="Nature">
        <title>The genome of the seagrass Zostera marina reveals angiosperm adaptation to the sea.</title>
        <authorList>
            <person name="Olsen J.L."/>
            <person name="Rouze P."/>
            <person name="Verhelst B."/>
            <person name="Lin Y.-C."/>
            <person name="Bayer T."/>
            <person name="Collen J."/>
            <person name="Dattolo E."/>
            <person name="De Paoli E."/>
            <person name="Dittami S."/>
            <person name="Maumus F."/>
            <person name="Michel G."/>
            <person name="Kersting A."/>
            <person name="Lauritano C."/>
            <person name="Lohaus R."/>
            <person name="Toepel M."/>
            <person name="Tonon T."/>
            <person name="Vanneste K."/>
            <person name="Amirebrahimi M."/>
            <person name="Brakel J."/>
            <person name="Bostroem C."/>
            <person name="Chovatia M."/>
            <person name="Grimwood J."/>
            <person name="Jenkins J.W."/>
            <person name="Jueterbock A."/>
            <person name="Mraz A."/>
            <person name="Stam W.T."/>
            <person name="Tice H."/>
            <person name="Bornberg-Bauer E."/>
            <person name="Green P.J."/>
            <person name="Pearson G.A."/>
            <person name="Procaccini G."/>
            <person name="Duarte C.M."/>
            <person name="Schmutz J."/>
            <person name="Reusch T.B.H."/>
            <person name="Van de Peer Y."/>
        </authorList>
    </citation>
    <scope>NUCLEOTIDE SEQUENCE [LARGE SCALE GENOMIC DNA]</scope>
    <source>
        <strain evidence="10">cv. Finnish</strain>
    </source>
</reference>
<evidence type="ECO:0000313" key="10">
    <source>
        <dbReference type="Proteomes" id="UP000036987"/>
    </source>
</evidence>
<evidence type="ECO:0000256" key="4">
    <source>
        <dbReference type="ARBA" id="ARBA00023306"/>
    </source>
</evidence>
<dbReference type="GO" id="GO:0000082">
    <property type="term" value="P:G1/S transition of mitotic cell cycle"/>
    <property type="evidence" value="ECO:0000318"/>
    <property type="project" value="GO_Central"/>
</dbReference>
<feature type="compositionally biased region" description="Low complexity" evidence="6">
    <location>
        <begin position="308"/>
        <end position="317"/>
    </location>
</feature>